<organism evidence="1 2">
    <name type="scientific">Parelaphostrongylus tenuis</name>
    <name type="common">Meningeal worm</name>
    <dbReference type="NCBI Taxonomy" id="148309"/>
    <lineage>
        <taxon>Eukaryota</taxon>
        <taxon>Metazoa</taxon>
        <taxon>Ecdysozoa</taxon>
        <taxon>Nematoda</taxon>
        <taxon>Chromadorea</taxon>
        <taxon>Rhabditida</taxon>
        <taxon>Rhabditina</taxon>
        <taxon>Rhabditomorpha</taxon>
        <taxon>Strongyloidea</taxon>
        <taxon>Metastrongylidae</taxon>
        <taxon>Parelaphostrongylus</taxon>
    </lineage>
</organism>
<reference evidence="1" key="1">
    <citation type="submission" date="2021-06" db="EMBL/GenBank/DDBJ databases">
        <title>Parelaphostrongylus tenuis whole genome reference sequence.</title>
        <authorList>
            <person name="Garwood T.J."/>
            <person name="Larsen P.A."/>
            <person name="Fountain-Jones N.M."/>
            <person name="Garbe J.R."/>
            <person name="Macchietto M.G."/>
            <person name="Kania S.A."/>
            <person name="Gerhold R.W."/>
            <person name="Richards J.E."/>
            <person name="Wolf T.M."/>
        </authorList>
    </citation>
    <scope>NUCLEOTIDE SEQUENCE</scope>
    <source>
        <strain evidence="1">MNPRO001-30</strain>
        <tissue evidence="1">Meninges</tissue>
    </source>
</reference>
<sequence>MRIVLRSVLKFGINCVLKLKCKDCVWNNEEISEMMFKSDDDFRLIMISRVEQQCDKVA</sequence>
<name>A0AAD5QP70_PARTN</name>
<accession>A0AAD5QP70</accession>
<evidence type="ECO:0000313" key="2">
    <source>
        <dbReference type="Proteomes" id="UP001196413"/>
    </source>
</evidence>
<dbReference type="EMBL" id="JAHQIW010002797">
    <property type="protein sequence ID" value="KAJ1356410.1"/>
    <property type="molecule type" value="Genomic_DNA"/>
</dbReference>
<keyword evidence="2" id="KW-1185">Reference proteome</keyword>
<dbReference type="Proteomes" id="UP001196413">
    <property type="component" value="Unassembled WGS sequence"/>
</dbReference>
<gene>
    <name evidence="1" type="ORF">KIN20_014120</name>
</gene>
<proteinExistence type="predicted"/>
<dbReference type="AlphaFoldDB" id="A0AAD5QP70"/>
<comment type="caution">
    <text evidence="1">The sequence shown here is derived from an EMBL/GenBank/DDBJ whole genome shotgun (WGS) entry which is preliminary data.</text>
</comment>
<evidence type="ECO:0000313" key="1">
    <source>
        <dbReference type="EMBL" id="KAJ1356410.1"/>
    </source>
</evidence>
<protein>
    <submittedName>
        <fullName evidence="1">Uncharacterized protein</fullName>
    </submittedName>
</protein>